<reference evidence="3 4" key="1">
    <citation type="submission" date="2020-08" db="EMBL/GenBank/DDBJ databases">
        <title>A Genomic Blueprint of the Chicken Gut Microbiome.</title>
        <authorList>
            <person name="Gilroy R."/>
            <person name="Ravi A."/>
            <person name="Getino M."/>
            <person name="Pursley I."/>
            <person name="Horton D.L."/>
            <person name="Alikhan N.-F."/>
            <person name="Baker D."/>
            <person name="Gharbi K."/>
            <person name="Hall N."/>
            <person name="Watson M."/>
            <person name="Adriaenssens E.M."/>
            <person name="Foster-Nyarko E."/>
            <person name="Jarju S."/>
            <person name="Secka A."/>
            <person name="Antonio M."/>
            <person name="Oren A."/>
            <person name="Chaudhuri R."/>
            <person name="La Ragione R.M."/>
            <person name="Hildebrand F."/>
            <person name="Pallen M.J."/>
        </authorList>
    </citation>
    <scope>NUCLEOTIDE SEQUENCE [LARGE SCALE GENOMIC DNA]</scope>
    <source>
        <strain evidence="3 4">Sa2CUA9</strain>
    </source>
</reference>
<keyword evidence="2" id="KW-1133">Transmembrane helix</keyword>
<keyword evidence="2" id="KW-0812">Transmembrane</keyword>
<feature type="compositionally biased region" description="Low complexity" evidence="1">
    <location>
        <begin position="26"/>
        <end position="73"/>
    </location>
</feature>
<keyword evidence="2" id="KW-0472">Membrane</keyword>
<evidence type="ECO:0000313" key="4">
    <source>
        <dbReference type="Proteomes" id="UP000655570"/>
    </source>
</evidence>
<name>A0ABR8TUL3_9CELL</name>
<feature type="transmembrane region" description="Helical" evidence="2">
    <location>
        <begin position="124"/>
        <end position="148"/>
    </location>
</feature>
<proteinExistence type="predicted"/>
<gene>
    <name evidence="3" type="ORF">H9641_01880</name>
</gene>
<dbReference type="EMBL" id="JACSQF010000001">
    <property type="protein sequence ID" value="MBD7979471.1"/>
    <property type="molecule type" value="Genomic_DNA"/>
</dbReference>
<dbReference type="Proteomes" id="UP000655570">
    <property type="component" value="Unassembled WGS sequence"/>
</dbReference>
<protein>
    <submittedName>
        <fullName evidence="3">DUF4190 domain-containing protein</fullName>
    </submittedName>
</protein>
<organism evidence="3 4">
    <name type="scientific">Oerskovia merdavium</name>
    <dbReference type="NCBI Taxonomy" id="2762227"/>
    <lineage>
        <taxon>Bacteria</taxon>
        <taxon>Bacillati</taxon>
        <taxon>Actinomycetota</taxon>
        <taxon>Actinomycetes</taxon>
        <taxon>Micrococcales</taxon>
        <taxon>Cellulomonadaceae</taxon>
        <taxon>Oerskovia</taxon>
    </lineage>
</organism>
<evidence type="ECO:0000256" key="2">
    <source>
        <dbReference type="SAM" id="Phobius"/>
    </source>
</evidence>
<evidence type="ECO:0000256" key="1">
    <source>
        <dbReference type="SAM" id="MobiDB-lite"/>
    </source>
</evidence>
<accession>A0ABR8TUL3</accession>
<feature type="transmembrane region" description="Helical" evidence="2">
    <location>
        <begin position="89"/>
        <end position="112"/>
    </location>
</feature>
<feature type="compositionally biased region" description="Polar residues" evidence="1">
    <location>
        <begin position="7"/>
        <end position="25"/>
    </location>
</feature>
<feature type="region of interest" description="Disordered" evidence="1">
    <location>
        <begin position="1"/>
        <end position="79"/>
    </location>
</feature>
<keyword evidence="4" id="KW-1185">Reference proteome</keyword>
<evidence type="ECO:0000313" key="3">
    <source>
        <dbReference type="EMBL" id="MBD7979471.1"/>
    </source>
</evidence>
<sequence>MSYPEQPEQNPSGTPNPSGQPNPYTGPQDPAAGQAPQAPQYGAPQAPQAPQYGAPAPGSPYGAAAPQAPYTPGGVPGAPAEDPGKTLGIVGLVLSIIGCTSLIGLILSIVALNKSKKAGYKNGIALAGIIVGAVLLVGAIIFGIIAGIGAMELIEKCSELGPGVWEENGITYTCS</sequence>
<comment type="caution">
    <text evidence="3">The sequence shown here is derived from an EMBL/GenBank/DDBJ whole genome shotgun (WGS) entry which is preliminary data.</text>
</comment>
<dbReference type="RefSeq" id="WP_191800475.1">
    <property type="nucleotide sequence ID" value="NZ_JACSQF010000001.1"/>
</dbReference>